<keyword evidence="1" id="KW-0812">Transmembrane</keyword>
<sequence length="181" mass="20572">MIDISDVLYTVYTVVYQIVLLDTIFGKPKTRQGIIGQVVYGLTWACSIYMAGHVGWAYRGFIPYLMVFLLFEIIFVVFGCRGSVLCRFVTIMASWTTFVLAKTLTAYIPIEDLTVYLVAIAIELIMAIYIYDLKFDNECKLNVRESGDLSITCLLMFFVTVSEVIVVMQDFRHNKAMGDMG</sequence>
<evidence type="ECO:0000313" key="2">
    <source>
        <dbReference type="EMBL" id="SCZ81599.1"/>
    </source>
</evidence>
<reference evidence="2 3" key="1">
    <citation type="submission" date="2016-10" db="EMBL/GenBank/DDBJ databases">
        <authorList>
            <person name="de Groot N.N."/>
        </authorList>
    </citation>
    <scope>NUCLEOTIDE SEQUENCE [LARGE SCALE GENOMIC DNA]</scope>
    <source>
        <strain evidence="2 3">DSM 10317</strain>
    </source>
</reference>
<organism evidence="2 3">
    <name type="scientific">Pseudobutyrivibrio xylanivorans</name>
    <dbReference type="NCBI Taxonomy" id="185007"/>
    <lineage>
        <taxon>Bacteria</taxon>
        <taxon>Bacillati</taxon>
        <taxon>Bacillota</taxon>
        <taxon>Clostridia</taxon>
        <taxon>Lachnospirales</taxon>
        <taxon>Lachnospiraceae</taxon>
        <taxon>Pseudobutyrivibrio</taxon>
    </lineage>
</organism>
<dbReference type="Proteomes" id="UP000199428">
    <property type="component" value="Unassembled WGS sequence"/>
</dbReference>
<evidence type="ECO:0000256" key="1">
    <source>
        <dbReference type="SAM" id="Phobius"/>
    </source>
</evidence>
<feature type="transmembrane region" description="Helical" evidence="1">
    <location>
        <begin position="38"/>
        <end position="55"/>
    </location>
</feature>
<evidence type="ECO:0000313" key="3">
    <source>
        <dbReference type="Proteomes" id="UP000199428"/>
    </source>
</evidence>
<feature type="transmembrane region" description="Helical" evidence="1">
    <location>
        <begin position="6"/>
        <end position="26"/>
    </location>
</feature>
<feature type="transmembrane region" description="Helical" evidence="1">
    <location>
        <begin position="113"/>
        <end position="131"/>
    </location>
</feature>
<keyword evidence="1" id="KW-0472">Membrane</keyword>
<feature type="transmembrane region" description="Helical" evidence="1">
    <location>
        <begin position="61"/>
        <end position="78"/>
    </location>
</feature>
<feature type="transmembrane region" description="Helical" evidence="1">
    <location>
        <begin position="85"/>
        <end position="107"/>
    </location>
</feature>
<proteinExistence type="predicted"/>
<keyword evidence="1" id="KW-1133">Transmembrane helix</keyword>
<protein>
    <submittedName>
        <fullName evidence="2">Uncharacterized protein</fullName>
    </submittedName>
</protein>
<accession>A0A1G5S7M6</accession>
<feature type="transmembrane region" description="Helical" evidence="1">
    <location>
        <begin position="151"/>
        <end position="171"/>
    </location>
</feature>
<gene>
    <name evidence="2" type="ORF">SAMN02910350_02899</name>
</gene>
<name>A0A1G5S7M6_PSEXY</name>
<dbReference type="AlphaFoldDB" id="A0A1G5S7M6"/>
<dbReference type="EMBL" id="FMWK01000023">
    <property type="protein sequence ID" value="SCZ81599.1"/>
    <property type="molecule type" value="Genomic_DNA"/>
</dbReference>